<dbReference type="Proteomes" id="UP000054485">
    <property type="component" value="Unassembled WGS sequence"/>
</dbReference>
<feature type="signal peptide" evidence="1">
    <location>
        <begin position="1"/>
        <end position="15"/>
    </location>
</feature>
<dbReference type="HOGENOM" id="CLU_006344_12_0_1"/>
<feature type="domain" description="DUF6830" evidence="2">
    <location>
        <begin position="241"/>
        <end position="294"/>
    </location>
</feature>
<dbReference type="AlphaFoldDB" id="A0A0C9ZGT6"/>
<protein>
    <recommendedName>
        <fullName evidence="2">DUF6830 domain-containing protein</fullName>
    </recommendedName>
</protein>
<evidence type="ECO:0000256" key="1">
    <source>
        <dbReference type="SAM" id="SignalP"/>
    </source>
</evidence>
<sequence>MLVCFGDHFWHLVCTTYVITLTQLASITVDPNDLKAYFKACAEHWLNSCLKVVGAQKLDFRFSILQPITGYRHFEGGISKLKQVTGRVHSSGHFMMAIRALMDVWYLAQCPAPDDDLLLCIDQSLLMFHENKNMGAKKPIDHWFIPKLELLQSIMSSTRKVGALIQWSTDSPEHTCICHYLDHQEKLQCFKITPTLKSYNPVDVAKKNEWEEDNINHDEWEPSDPRTALLEEMNQTCITTNYFSKAKEFDTLSHRQFAYPPQMFIGGTTAIHLNYDPSHNGVKVEDISVDHNIPVKDLQLS</sequence>
<evidence type="ECO:0000259" key="2">
    <source>
        <dbReference type="Pfam" id="PF20722"/>
    </source>
</evidence>
<keyword evidence="1" id="KW-0732">Signal</keyword>
<dbReference type="EMBL" id="KN835514">
    <property type="protein sequence ID" value="KIK36610.1"/>
    <property type="molecule type" value="Genomic_DNA"/>
</dbReference>
<reference evidence="3 4" key="1">
    <citation type="submission" date="2014-04" db="EMBL/GenBank/DDBJ databases">
        <authorList>
            <consortium name="DOE Joint Genome Institute"/>
            <person name="Kuo A."/>
            <person name="Ruytinx J."/>
            <person name="Rineau F."/>
            <person name="Colpaert J."/>
            <person name="Kohler A."/>
            <person name="Nagy L.G."/>
            <person name="Floudas D."/>
            <person name="Copeland A."/>
            <person name="Barry K.W."/>
            <person name="Cichocki N."/>
            <person name="Veneault-Fourrey C."/>
            <person name="LaButti K."/>
            <person name="Lindquist E.A."/>
            <person name="Lipzen A."/>
            <person name="Lundell T."/>
            <person name="Morin E."/>
            <person name="Murat C."/>
            <person name="Sun H."/>
            <person name="Tunlid A."/>
            <person name="Henrissat B."/>
            <person name="Grigoriev I.V."/>
            <person name="Hibbett D.S."/>
            <person name="Martin F."/>
            <person name="Nordberg H.P."/>
            <person name="Cantor M.N."/>
            <person name="Hua S.X."/>
        </authorList>
    </citation>
    <scope>NUCLEOTIDE SEQUENCE [LARGE SCALE GENOMIC DNA]</scope>
    <source>
        <strain evidence="3 4">UH-Slu-Lm8-n1</strain>
    </source>
</reference>
<gene>
    <name evidence="3" type="ORF">CY34DRAFT_26284</name>
</gene>
<proteinExistence type="predicted"/>
<dbReference type="Pfam" id="PF20722">
    <property type="entry name" value="DUF6830"/>
    <property type="match status" value="1"/>
</dbReference>
<feature type="chain" id="PRO_5012633239" description="DUF6830 domain-containing protein" evidence="1">
    <location>
        <begin position="16"/>
        <end position="301"/>
    </location>
</feature>
<accession>A0A0C9ZGT6</accession>
<reference evidence="4" key="2">
    <citation type="submission" date="2015-01" db="EMBL/GenBank/DDBJ databases">
        <title>Evolutionary Origins and Diversification of the Mycorrhizal Mutualists.</title>
        <authorList>
            <consortium name="DOE Joint Genome Institute"/>
            <consortium name="Mycorrhizal Genomics Consortium"/>
            <person name="Kohler A."/>
            <person name="Kuo A."/>
            <person name="Nagy L.G."/>
            <person name="Floudas D."/>
            <person name="Copeland A."/>
            <person name="Barry K.W."/>
            <person name="Cichocki N."/>
            <person name="Veneault-Fourrey C."/>
            <person name="LaButti K."/>
            <person name="Lindquist E.A."/>
            <person name="Lipzen A."/>
            <person name="Lundell T."/>
            <person name="Morin E."/>
            <person name="Murat C."/>
            <person name="Riley R."/>
            <person name="Ohm R."/>
            <person name="Sun H."/>
            <person name="Tunlid A."/>
            <person name="Henrissat B."/>
            <person name="Grigoriev I.V."/>
            <person name="Hibbett D.S."/>
            <person name="Martin F."/>
        </authorList>
    </citation>
    <scope>NUCLEOTIDE SEQUENCE [LARGE SCALE GENOMIC DNA]</scope>
    <source>
        <strain evidence="4">UH-Slu-Lm8-n1</strain>
    </source>
</reference>
<keyword evidence="4" id="KW-1185">Reference proteome</keyword>
<name>A0A0C9ZGT6_9AGAM</name>
<organism evidence="3 4">
    <name type="scientific">Suillus luteus UH-Slu-Lm8-n1</name>
    <dbReference type="NCBI Taxonomy" id="930992"/>
    <lineage>
        <taxon>Eukaryota</taxon>
        <taxon>Fungi</taxon>
        <taxon>Dikarya</taxon>
        <taxon>Basidiomycota</taxon>
        <taxon>Agaricomycotina</taxon>
        <taxon>Agaricomycetes</taxon>
        <taxon>Agaricomycetidae</taxon>
        <taxon>Boletales</taxon>
        <taxon>Suillineae</taxon>
        <taxon>Suillaceae</taxon>
        <taxon>Suillus</taxon>
    </lineage>
</organism>
<dbReference type="InParanoid" id="A0A0C9ZGT6"/>
<dbReference type="InterPro" id="IPR049233">
    <property type="entry name" value="DUF6830"/>
</dbReference>
<evidence type="ECO:0000313" key="3">
    <source>
        <dbReference type="EMBL" id="KIK36610.1"/>
    </source>
</evidence>
<dbReference type="OrthoDB" id="3232986at2759"/>
<evidence type="ECO:0000313" key="4">
    <source>
        <dbReference type="Proteomes" id="UP000054485"/>
    </source>
</evidence>